<dbReference type="EMBL" id="LR797443">
    <property type="protein sequence ID" value="CAB4216881.1"/>
    <property type="molecule type" value="Genomic_DNA"/>
</dbReference>
<gene>
    <name evidence="1" type="ORF">UFOVP1590_4</name>
</gene>
<accession>A0A6J5SQI1</accession>
<organism evidence="1">
    <name type="scientific">uncultured Caudovirales phage</name>
    <dbReference type="NCBI Taxonomy" id="2100421"/>
    <lineage>
        <taxon>Viruses</taxon>
        <taxon>Duplodnaviria</taxon>
        <taxon>Heunggongvirae</taxon>
        <taxon>Uroviricota</taxon>
        <taxon>Caudoviricetes</taxon>
        <taxon>Peduoviridae</taxon>
        <taxon>Maltschvirus</taxon>
        <taxon>Maltschvirus maltsch</taxon>
    </lineage>
</organism>
<name>A0A6J5SQI1_9CAUD</name>
<reference evidence="1" key="1">
    <citation type="submission" date="2020-05" db="EMBL/GenBank/DDBJ databases">
        <authorList>
            <person name="Chiriac C."/>
            <person name="Salcher M."/>
            <person name="Ghai R."/>
            <person name="Kavagutti S V."/>
        </authorList>
    </citation>
    <scope>NUCLEOTIDE SEQUENCE</scope>
</reference>
<evidence type="ECO:0000313" key="1">
    <source>
        <dbReference type="EMBL" id="CAB4216881.1"/>
    </source>
</evidence>
<sequence length="495" mass="50744">MLNINIPPIPPDKKIEDSYIWREWFSRLSQYLNTVIGTVNTNSSGTLTTVLKGDGVGGVEEALNVDLPTMTATVGGAVPTPPNNTTTFLRGDGTFSNASEFVSGGIISSNTTLNLTDLCKSYVVTTAAIVTLPTGVPTTRTGLKFYGGGGACTIKAPGTMNMQYPNGTIVLAGVVPLPVNSVITFISDGTSWFVEWINQVADYTPGAPITVNTTLDINNIGTYYIVTGAGKTITLPTGTPSSAVGFKFLGGNATPSTIKAPGSMNMAYPNGTLTVGGTYSLPAGAFVTVTSDGTSWFIEWTNQAVTTVTGTSPVVSSGGSTPAISMGAASSGVNGYMTGTYATKLDGIAAGATNVTNNNQISNGSGYITGITSGNVTTALGYTPADPTFPGWNTPTLANSWVDGGGGEVAFGYYKDSMGVVYFRGAVKSGTLGVTILNTALSAAYRPASGSRTFVTFCNATPSAALIQIATDGNIYIAGPANTVVGFNGVFYTTN</sequence>
<proteinExistence type="predicted"/>
<protein>
    <submittedName>
        <fullName evidence="1">Uncharacterized protein</fullName>
    </submittedName>
</protein>